<feature type="domain" description="NIPSNAP" evidence="4">
    <location>
        <begin position="150"/>
        <end position="235"/>
    </location>
</feature>
<keyword evidence="3" id="KW-0732">Signal</keyword>
<protein>
    <submittedName>
        <fullName evidence="5">NIPSNAP family containing protein</fullName>
    </submittedName>
</protein>
<sequence>MQAVRFTVALMLLALVSLPSSSWAEESEKVDGPVYELRIYTPQEGKLDELLTRFRDHTCDLFAKHGMTNVAYFTSLEEENRRLVYFLAYPSREARDLSWRRFKNDPAWKAAFQKSRENGPLIKSVESQFLTRTDYSPEFEVKAADQPRVFELRTYTATPGNLGHLNDRFRNHTVELFEKHGLTNIVYFDLMPDQSAAANTLIYLIAYPDLDSRQASFKAFSQDPRWKQGKKESEEKGGGPLTVKGGVQFEQLQPTDFSPVK</sequence>
<dbReference type="InterPro" id="IPR051557">
    <property type="entry name" value="NipSnap_domain"/>
</dbReference>
<evidence type="ECO:0000256" key="2">
    <source>
        <dbReference type="SAM" id="MobiDB-lite"/>
    </source>
</evidence>
<dbReference type="EMBL" id="CP002546">
    <property type="protein sequence ID" value="ADY62300.1"/>
    <property type="molecule type" value="Genomic_DNA"/>
</dbReference>
<gene>
    <name evidence="5" type="ordered locus">Plabr_4729</name>
</gene>
<dbReference type="PANTHER" id="PTHR21017">
    <property type="entry name" value="NIPSNAP-RELATED"/>
    <property type="match status" value="1"/>
</dbReference>
<dbReference type="eggNOG" id="COG5507">
    <property type="taxonomic scope" value="Bacteria"/>
</dbReference>
<organism evidence="5 6">
    <name type="scientific">Rubinisphaera brasiliensis (strain ATCC 49424 / DSM 5305 / JCM 21570 / IAM 15109 / NBRC 103401 / IFAM 1448)</name>
    <name type="common">Planctomyces brasiliensis</name>
    <dbReference type="NCBI Taxonomy" id="756272"/>
    <lineage>
        <taxon>Bacteria</taxon>
        <taxon>Pseudomonadati</taxon>
        <taxon>Planctomycetota</taxon>
        <taxon>Planctomycetia</taxon>
        <taxon>Planctomycetales</taxon>
        <taxon>Planctomycetaceae</taxon>
        <taxon>Rubinisphaera</taxon>
    </lineage>
</organism>
<dbReference type="SUPFAM" id="SSF54909">
    <property type="entry name" value="Dimeric alpha+beta barrel"/>
    <property type="match status" value="2"/>
</dbReference>
<comment type="similarity">
    <text evidence="1">Belongs to the NipSnap family.</text>
</comment>
<accession>F0SQC1</accession>
<dbReference type="AlphaFoldDB" id="F0SQC1"/>
<evidence type="ECO:0000313" key="6">
    <source>
        <dbReference type="Proteomes" id="UP000006860"/>
    </source>
</evidence>
<feature type="compositionally biased region" description="Basic and acidic residues" evidence="2">
    <location>
        <begin position="224"/>
        <end position="237"/>
    </location>
</feature>
<feature type="chain" id="PRO_5003258778" evidence="3">
    <location>
        <begin position="25"/>
        <end position="261"/>
    </location>
</feature>
<evidence type="ECO:0000256" key="3">
    <source>
        <dbReference type="SAM" id="SignalP"/>
    </source>
</evidence>
<evidence type="ECO:0000259" key="4">
    <source>
        <dbReference type="Pfam" id="PF07978"/>
    </source>
</evidence>
<feature type="domain" description="NIPSNAP" evidence="4">
    <location>
        <begin position="35"/>
        <end position="137"/>
    </location>
</feature>
<name>F0SQC1_RUBBR</name>
<feature type="compositionally biased region" description="Polar residues" evidence="2">
    <location>
        <begin position="250"/>
        <end position="261"/>
    </location>
</feature>
<dbReference type="HOGENOM" id="CLU_097061_0_0_0"/>
<dbReference type="PANTHER" id="PTHR21017:SF17">
    <property type="entry name" value="PROTEIN NIPSNAP"/>
    <property type="match status" value="1"/>
</dbReference>
<keyword evidence="6" id="KW-1185">Reference proteome</keyword>
<feature type="signal peptide" evidence="3">
    <location>
        <begin position="1"/>
        <end position="24"/>
    </location>
</feature>
<dbReference type="Proteomes" id="UP000006860">
    <property type="component" value="Chromosome"/>
</dbReference>
<proteinExistence type="inferred from homology"/>
<evidence type="ECO:0000313" key="5">
    <source>
        <dbReference type="EMBL" id="ADY62300.1"/>
    </source>
</evidence>
<reference evidence="6" key="1">
    <citation type="submission" date="2011-02" db="EMBL/GenBank/DDBJ databases">
        <title>The complete genome of Planctomyces brasiliensis DSM 5305.</title>
        <authorList>
            <person name="Lucas S."/>
            <person name="Copeland A."/>
            <person name="Lapidus A."/>
            <person name="Bruce D."/>
            <person name="Goodwin L."/>
            <person name="Pitluck S."/>
            <person name="Kyrpides N."/>
            <person name="Mavromatis K."/>
            <person name="Pagani I."/>
            <person name="Ivanova N."/>
            <person name="Ovchinnikova G."/>
            <person name="Lu M."/>
            <person name="Detter J.C."/>
            <person name="Han C."/>
            <person name="Land M."/>
            <person name="Hauser L."/>
            <person name="Markowitz V."/>
            <person name="Cheng J.-F."/>
            <person name="Hugenholtz P."/>
            <person name="Woyke T."/>
            <person name="Wu D."/>
            <person name="Tindall B."/>
            <person name="Pomrenke H.G."/>
            <person name="Brambilla E."/>
            <person name="Klenk H.-P."/>
            <person name="Eisen J.A."/>
        </authorList>
    </citation>
    <scope>NUCLEOTIDE SEQUENCE [LARGE SCALE GENOMIC DNA]</scope>
    <source>
        <strain evidence="6">ATCC 49424 / DSM 5305 / JCM 21570 / NBRC 103401 / IFAM 1448</strain>
    </source>
</reference>
<dbReference type="STRING" id="756272.Plabr_4729"/>
<dbReference type="Gene3D" id="3.30.70.100">
    <property type="match status" value="2"/>
</dbReference>
<dbReference type="InterPro" id="IPR012577">
    <property type="entry name" value="NIPSNAP"/>
</dbReference>
<dbReference type="Pfam" id="PF07978">
    <property type="entry name" value="NIPSNAP"/>
    <property type="match status" value="2"/>
</dbReference>
<feature type="region of interest" description="Disordered" evidence="2">
    <location>
        <begin position="220"/>
        <end position="261"/>
    </location>
</feature>
<dbReference type="KEGG" id="pbs:Plabr_4729"/>
<evidence type="ECO:0000256" key="1">
    <source>
        <dbReference type="ARBA" id="ARBA00005291"/>
    </source>
</evidence>
<dbReference type="RefSeq" id="WP_013631004.1">
    <property type="nucleotide sequence ID" value="NC_015174.1"/>
</dbReference>
<dbReference type="InterPro" id="IPR011008">
    <property type="entry name" value="Dimeric_a/b-barrel"/>
</dbReference>